<dbReference type="CDD" id="cd04301">
    <property type="entry name" value="NAT_SF"/>
    <property type="match status" value="1"/>
</dbReference>
<dbReference type="AlphaFoldDB" id="A0A4U9R9Y5"/>
<dbReference type="InterPro" id="IPR016181">
    <property type="entry name" value="Acyl_CoA_acyltransferase"/>
</dbReference>
<dbReference type="PROSITE" id="PS51186">
    <property type="entry name" value="GNAT"/>
    <property type="match status" value="1"/>
</dbReference>
<keyword evidence="3" id="KW-1185">Reference proteome</keyword>
<dbReference type="InterPro" id="IPR000182">
    <property type="entry name" value="GNAT_dom"/>
</dbReference>
<keyword evidence="2" id="KW-0808">Transferase</keyword>
<evidence type="ECO:0000313" key="3">
    <source>
        <dbReference type="Proteomes" id="UP000308489"/>
    </source>
</evidence>
<gene>
    <name evidence="2" type="ORF">NCTC503_01209</name>
</gene>
<organism evidence="2 3">
    <name type="scientific">Hathewaya histolytica</name>
    <name type="common">Clostridium histolyticum</name>
    <dbReference type="NCBI Taxonomy" id="1498"/>
    <lineage>
        <taxon>Bacteria</taxon>
        <taxon>Bacillati</taxon>
        <taxon>Bacillota</taxon>
        <taxon>Clostridia</taxon>
        <taxon>Eubacteriales</taxon>
        <taxon>Clostridiaceae</taxon>
        <taxon>Hathewaya</taxon>
    </lineage>
</organism>
<dbReference type="EMBL" id="LR590481">
    <property type="protein sequence ID" value="VTQ88249.1"/>
    <property type="molecule type" value="Genomic_DNA"/>
</dbReference>
<dbReference type="OrthoDB" id="9813917at2"/>
<dbReference type="SUPFAM" id="SSF55729">
    <property type="entry name" value="Acyl-CoA N-acyltransferases (Nat)"/>
    <property type="match status" value="1"/>
</dbReference>
<evidence type="ECO:0000313" key="2">
    <source>
        <dbReference type="EMBL" id="VTQ88249.1"/>
    </source>
</evidence>
<evidence type="ECO:0000259" key="1">
    <source>
        <dbReference type="PROSITE" id="PS51186"/>
    </source>
</evidence>
<sequence>MYIRGYERSDEQSWIRCRVVSFMDSSYFDYVQNFREEYNNPALRLIAIDNNQVIGFLDIEYEENLGDVCYFEGDLGGVMWNLGVLPEYRHKNVATNLWCKAKSILKDLGIKRVEVWTQDDKASNRWYIKQGFKLKKT</sequence>
<dbReference type="KEGG" id="hhw:NCTC503_01209"/>
<dbReference type="RefSeq" id="WP_138209894.1">
    <property type="nucleotide sequence ID" value="NZ_CBCRUQ010000022.1"/>
</dbReference>
<accession>A0A4U9R9Y5</accession>
<dbReference type="Pfam" id="PF00583">
    <property type="entry name" value="Acetyltransf_1"/>
    <property type="match status" value="1"/>
</dbReference>
<dbReference type="GO" id="GO:0016747">
    <property type="term" value="F:acyltransferase activity, transferring groups other than amino-acyl groups"/>
    <property type="evidence" value="ECO:0007669"/>
    <property type="project" value="InterPro"/>
</dbReference>
<feature type="domain" description="N-acetyltransferase" evidence="1">
    <location>
        <begin position="1"/>
        <end position="137"/>
    </location>
</feature>
<protein>
    <submittedName>
        <fullName evidence="2">N-acetyltransferase GCN5</fullName>
    </submittedName>
</protein>
<reference evidence="2 3" key="1">
    <citation type="submission" date="2019-05" db="EMBL/GenBank/DDBJ databases">
        <authorList>
            <consortium name="Pathogen Informatics"/>
        </authorList>
    </citation>
    <scope>NUCLEOTIDE SEQUENCE [LARGE SCALE GENOMIC DNA]</scope>
    <source>
        <strain evidence="2 3">NCTC503</strain>
    </source>
</reference>
<name>A0A4U9R9Y5_HATHI</name>
<dbReference type="Gene3D" id="3.40.630.30">
    <property type="match status" value="1"/>
</dbReference>
<dbReference type="Proteomes" id="UP000308489">
    <property type="component" value="Chromosome 1"/>
</dbReference>
<proteinExistence type="predicted"/>